<sequence length="221" mass="25180">MEKIGVGVTKVDLVMRKYGGCNKGFAFVEYRNHDCAKYSKEKMSDPRFKLDRNDDDPSSSQVKSIYVKNLPNNVTEDQLRRLFEHHGKITEVQLPTPKFEQEDRYGFVHFSERSGARKALRNSERYHVDGRVLECDLGKAQTVKKVATGPNTQKGPLPPNCPSQMDNMCRSRKCQNCQLILIAVVCLLLFIILVIACSGNGRFSKDEQINGKIQKLKFNLH</sequence>
<accession>A0ACB7W3I0</accession>
<reference evidence="2" key="1">
    <citation type="journal article" date="2022" name="Nat. Commun.">
        <title>Chromosome evolution and the genetic basis of agronomically important traits in greater yam.</title>
        <authorList>
            <person name="Bredeson J.V."/>
            <person name="Lyons J.B."/>
            <person name="Oniyinde I.O."/>
            <person name="Okereke N.R."/>
            <person name="Kolade O."/>
            <person name="Nnabue I."/>
            <person name="Nwadili C.O."/>
            <person name="Hribova E."/>
            <person name="Parker M."/>
            <person name="Nwogha J."/>
            <person name="Shu S."/>
            <person name="Carlson J."/>
            <person name="Kariba R."/>
            <person name="Muthemba S."/>
            <person name="Knop K."/>
            <person name="Barton G.J."/>
            <person name="Sherwood A.V."/>
            <person name="Lopez-Montes A."/>
            <person name="Asiedu R."/>
            <person name="Jamnadass R."/>
            <person name="Muchugi A."/>
            <person name="Goodstein D."/>
            <person name="Egesi C.N."/>
            <person name="Featherston J."/>
            <person name="Asfaw A."/>
            <person name="Simpson G.G."/>
            <person name="Dolezel J."/>
            <person name="Hendre P.S."/>
            <person name="Van Deynze A."/>
            <person name="Kumar P.L."/>
            <person name="Obidiegwu J.E."/>
            <person name="Bhattacharjee R."/>
            <person name="Rokhsar D.S."/>
        </authorList>
    </citation>
    <scope>NUCLEOTIDE SEQUENCE [LARGE SCALE GENOMIC DNA]</scope>
    <source>
        <strain evidence="2">cv. TDa95/00328</strain>
    </source>
</reference>
<organism evidence="1 2">
    <name type="scientific">Dioscorea alata</name>
    <name type="common">Purple yam</name>
    <dbReference type="NCBI Taxonomy" id="55571"/>
    <lineage>
        <taxon>Eukaryota</taxon>
        <taxon>Viridiplantae</taxon>
        <taxon>Streptophyta</taxon>
        <taxon>Embryophyta</taxon>
        <taxon>Tracheophyta</taxon>
        <taxon>Spermatophyta</taxon>
        <taxon>Magnoliopsida</taxon>
        <taxon>Liliopsida</taxon>
        <taxon>Dioscoreales</taxon>
        <taxon>Dioscoreaceae</taxon>
        <taxon>Dioscorea</taxon>
    </lineage>
</organism>
<evidence type="ECO:0000313" key="1">
    <source>
        <dbReference type="EMBL" id="KAH7681944.1"/>
    </source>
</evidence>
<dbReference type="EMBL" id="CM037015">
    <property type="protein sequence ID" value="KAH7681944.1"/>
    <property type="molecule type" value="Genomic_DNA"/>
</dbReference>
<name>A0ACB7W3I0_DIOAL</name>
<comment type="caution">
    <text evidence="1">The sequence shown here is derived from an EMBL/GenBank/DDBJ whole genome shotgun (WGS) entry which is preliminary data.</text>
</comment>
<evidence type="ECO:0000313" key="2">
    <source>
        <dbReference type="Proteomes" id="UP000827976"/>
    </source>
</evidence>
<dbReference type="Proteomes" id="UP000827976">
    <property type="component" value="Chromosome 5"/>
</dbReference>
<gene>
    <name evidence="1" type="ORF">IHE45_05G090400</name>
</gene>
<protein>
    <submittedName>
        <fullName evidence="1">RNA recognition motif domain-containing protein</fullName>
    </submittedName>
</protein>
<proteinExistence type="predicted"/>
<keyword evidence="2" id="KW-1185">Reference proteome</keyword>